<dbReference type="InterPro" id="IPR001466">
    <property type="entry name" value="Beta-lactam-related"/>
</dbReference>
<proteinExistence type="predicted"/>
<reference evidence="3" key="2">
    <citation type="submission" date="2015-09" db="EMBL/GenBank/DDBJ databases">
        <title>Draft genome sequence of Mycobacterium neoaurum DSM 44074.</title>
        <authorList>
            <person name="Croce O."/>
            <person name="Robert C."/>
            <person name="Raoult D."/>
            <person name="Drancourt M."/>
        </authorList>
    </citation>
    <scope>NUCLEOTIDE SEQUENCE</scope>
    <source>
        <strain evidence="3">DSM 44074</strain>
    </source>
</reference>
<evidence type="ECO:0000313" key="3">
    <source>
        <dbReference type="EMBL" id="CDQ44207.1"/>
    </source>
</evidence>
<evidence type="ECO:0000313" key="4">
    <source>
        <dbReference type="Proteomes" id="UP000028864"/>
    </source>
</evidence>
<dbReference type="EMBL" id="LK021338">
    <property type="protein sequence ID" value="CDQ44207.1"/>
    <property type="molecule type" value="Genomic_DNA"/>
</dbReference>
<gene>
    <name evidence="3" type="ORF">BN1047_02083</name>
</gene>
<dbReference type="PANTHER" id="PTHR43319">
    <property type="entry name" value="BETA-LACTAMASE-RELATED"/>
    <property type="match status" value="1"/>
</dbReference>
<dbReference type="InterPro" id="IPR052907">
    <property type="entry name" value="Beta-lactamase/esterase"/>
</dbReference>
<dbReference type="PANTHER" id="PTHR43319:SF3">
    <property type="entry name" value="BETA-LACTAMASE-RELATED DOMAIN-CONTAINING PROTEIN"/>
    <property type="match status" value="1"/>
</dbReference>
<feature type="domain" description="Beta-lactamase-related" evidence="2">
    <location>
        <begin position="51"/>
        <end position="387"/>
    </location>
</feature>
<feature type="compositionally biased region" description="Basic and acidic residues" evidence="1">
    <location>
        <begin position="1"/>
        <end position="12"/>
    </location>
</feature>
<feature type="region of interest" description="Disordered" evidence="1">
    <location>
        <begin position="1"/>
        <end position="21"/>
    </location>
</feature>
<dbReference type="Gene3D" id="3.40.710.10">
    <property type="entry name" value="DD-peptidase/beta-lactamase superfamily"/>
    <property type="match status" value="1"/>
</dbReference>
<dbReference type="InterPro" id="IPR012338">
    <property type="entry name" value="Beta-lactam/transpept-like"/>
</dbReference>
<evidence type="ECO:0000256" key="1">
    <source>
        <dbReference type="SAM" id="MobiDB-lite"/>
    </source>
</evidence>
<organism evidence="3 4">
    <name type="scientific">Mycolicibacterium neoaurum</name>
    <name type="common">Mycobacterium neoaurum</name>
    <dbReference type="NCBI Taxonomy" id="1795"/>
    <lineage>
        <taxon>Bacteria</taxon>
        <taxon>Bacillati</taxon>
        <taxon>Actinomycetota</taxon>
        <taxon>Actinomycetes</taxon>
        <taxon>Mycobacteriales</taxon>
        <taxon>Mycobacteriaceae</taxon>
        <taxon>Mycolicibacterium</taxon>
    </lineage>
</organism>
<evidence type="ECO:0000259" key="2">
    <source>
        <dbReference type="Pfam" id="PF00144"/>
    </source>
</evidence>
<dbReference type="Proteomes" id="UP000028864">
    <property type="component" value="Unassembled WGS sequence"/>
</dbReference>
<sequence>MTYAIDGERNDASAEQTGSTRAGVLPRGVRGAADPSFALAVQAFSRLFGPRRFGGGALTVYLDGVPVVDVWTGWADRSGRRRWSADTGAMVFSATKGLASTVIHRLVDRGLIDYEAPVAEYWPEFGARGKGAITVREVMRHRAGLSQLNGVSRADLLDHVRMEERIAAASPGLLRGRPAYHALTYGWLVSGLARSVTGLGMRELFRTELARPLDVDGIHLGRPPFSAPTQPAQIIGPQRHLQNPIVNLLTPRLAALPISGGLGALYFPGMKSMVQGDTPLLDSEMASANGVATARGLARVYGAIANGGEIDGGRFLSSAVVAGLTGRRSLHPDGSLGMPMSFHLGYHGLPIPGVLPGFGHVGLGGSLGWADPAAGLAFGYVHNRLLTPLVLADQAGFAAMAALIRRGAARARQRGFGAVPRFGAGSAGRAAAAV</sequence>
<reference evidence="3" key="1">
    <citation type="submission" date="2014-05" db="EMBL/GenBank/DDBJ databases">
        <authorList>
            <person name="Urmite Genomes"/>
        </authorList>
    </citation>
    <scope>NUCLEOTIDE SEQUENCE</scope>
    <source>
        <strain evidence="3">DSM 44074</strain>
    </source>
</reference>
<name>A0AAV2WJV5_MYCNE</name>
<dbReference type="Pfam" id="PF00144">
    <property type="entry name" value="Beta-lactamase"/>
    <property type="match status" value="1"/>
</dbReference>
<protein>
    <submittedName>
        <fullName evidence="3">Penicillin-binding protein, beta-lactamase class C</fullName>
    </submittedName>
</protein>
<dbReference type="RefSeq" id="WP_030135618.1">
    <property type="nucleotide sequence ID" value="NZ_LK021338.1"/>
</dbReference>
<dbReference type="SUPFAM" id="SSF56601">
    <property type="entry name" value="beta-lactamase/transpeptidase-like"/>
    <property type="match status" value="1"/>
</dbReference>
<dbReference type="AlphaFoldDB" id="A0AAV2WJV5"/>
<accession>A0AAV2WJV5</accession>